<dbReference type="KEGG" id="cdq:BOQ54_14735"/>
<evidence type="ECO:0000259" key="6">
    <source>
        <dbReference type="PROSITE" id="PS50977"/>
    </source>
</evidence>
<dbReference type="InterPro" id="IPR050109">
    <property type="entry name" value="HTH-type_TetR-like_transc_reg"/>
</dbReference>
<sequence length="217" mass="23619">MGSDLWERSAEGEGSADRRSRILDAAERCFVRSGFHRTTMQDVAAEAGMSAGNLYRYFRSKGAIVAGLTERDRAEMASDLSVIGAGDDFIAAFRELGRKHFEDEPRERAVLCLEIWAEATRNHEVAATAREFEHDLITRLTDLIAAAQANGSVSTQSEARDIAVLIATLADGLFVRRALLPDFDAEREVRHVLTILGALLKGHICLSQGGCGAEASP</sequence>
<keyword evidence="3 5" id="KW-0238">DNA-binding</keyword>
<evidence type="ECO:0000256" key="1">
    <source>
        <dbReference type="ARBA" id="ARBA00022491"/>
    </source>
</evidence>
<dbReference type="Gene3D" id="1.10.357.10">
    <property type="entry name" value="Tetracycline Repressor, domain 2"/>
    <property type="match status" value="1"/>
</dbReference>
<evidence type="ECO:0000256" key="3">
    <source>
        <dbReference type="ARBA" id="ARBA00023125"/>
    </source>
</evidence>
<feature type="DNA-binding region" description="H-T-H motif" evidence="5">
    <location>
        <begin position="39"/>
        <end position="58"/>
    </location>
</feature>
<dbReference type="PRINTS" id="PR00455">
    <property type="entry name" value="HTHTETR"/>
</dbReference>
<evidence type="ECO:0000256" key="2">
    <source>
        <dbReference type="ARBA" id="ARBA00023015"/>
    </source>
</evidence>
<evidence type="ECO:0000313" key="8">
    <source>
        <dbReference type="Proteomes" id="UP000182703"/>
    </source>
</evidence>
<dbReference type="InterPro" id="IPR001647">
    <property type="entry name" value="HTH_TetR"/>
</dbReference>
<dbReference type="PANTHER" id="PTHR30055">
    <property type="entry name" value="HTH-TYPE TRANSCRIPTIONAL REGULATOR RUTR"/>
    <property type="match status" value="1"/>
</dbReference>
<feature type="domain" description="HTH tetR-type" evidence="6">
    <location>
        <begin position="16"/>
        <end position="76"/>
    </location>
</feature>
<keyword evidence="8" id="KW-1185">Reference proteome</keyword>
<keyword evidence="2" id="KW-0805">Transcription regulation</keyword>
<evidence type="ECO:0000256" key="5">
    <source>
        <dbReference type="PROSITE-ProRule" id="PRU00335"/>
    </source>
</evidence>
<keyword evidence="4" id="KW-0804">Transcription</keyword>
<dbReference type="InterPro" id="IPR009057">
    <property type="entry name" value="Homeodomain-like_sf"/>
</dbReference>
<protein>
    <submittedName>
        <fullName evidence="7">TetR family transcriptional regulator</fullName>
    </submittedName>
</protein>
<accession>A0AAC9JRW6</accession>
<evidence type="ECO:0000256" key="4">
    <source>
        <dbReference type="ARBA" id="ARBA00023163"/>
    </source>
</evidence>
<dbReference type="InterPro" id="IPR039538">
    <property type="entry name" value="BetI_C"/>
</dbReference>
<organism evidence="7 8">
    <name type="scientific">Chelatococcus daeguensis</name>
    <dbReference type="NCBI Taxonomy" id="444444"/>
    <lineage>
        <taxon>Bacteria</taxon>
        <taxon>Pseudomonadati</taxon>
        <taxon>Pseudomonadota</taxon>
        <taxon>Alphaproteobacteria</taxon>
        <taxon>Hyphomicrobiales</taxon>
        <taxon>Chelatococcaceae</taxon>
        <taxon>Chelatococcus</taxon>
    </lineage>
</organism>
<dbReference type="Proteomes" id="UP000182703">
    <property type="component" value="Chromosome"/>
</dbReference>
<dbReference type="AlphaFoldDB" id="A0AAC9JRW6"/>
<dbReference type="SUPFAM" id="SSF46689">
    <property type="entry name" value="Homeodomain-like"/>
    <property type="match status" value="1"/>
</dbReference>
<proteinExistence type="predicted"/>
<dbReference type="GO" id="GO:0003700">
    <property type="term" value="F:DNA-binding transcription factor activity"/>
    <property type="evidence" value="ECO:0007669"/>
    <property type="project" value="TreeGrafter"/>
</dbReference>
<keyword evidence="1" id="KW-0678">Repressor</keyword>
<dbReference type="PROSITE" id="PS50977">
    <property type="entry name" value="HTH_TETR_2"/>
    <property type="match status" value="1"/>
</dbReference>
<gene>
    <name evidence="7" type="ORF">BOQ54_14735</name>
</gene>
<dbReference type="Pfam" id="PF00440">
    <property type="entry name" value="TetR_N"/>
    <property type="match status" value="1"/>
</dbReference>
<dbReference type="Pfam" id="PF13977">
    <property type="entry name" value="TetR_C_6"/>
    <property type="match status" value="1"/>
</dbReference>
<evidence type="ECO:0000313" key="7">
    <source>
        <dbReference type="EMBL" id="APF39138.1"/>
    </source>
</evidence>
<dbReference type="EMBL" id="CP018095">
    <property type="protein sequence ID" value="APF39138.1"/>
    <property type="molecule type" value="Genomic_DNA"/>
</dbReference>
<dbReference type="Gene3D" id="1.10.10.60">
    <property type="entry name" value="Homeodomain-like"/>
    <property type="match status" value="1"/>
</dbReference>
<reference evidence="7 8" key="1">
    <citation type="submission" date="2016-11" db="EMBL/GenBank/DDBJ databases">
        <title>Complete genome sequence of the aerobically denitrifying bacterium Chelatococcus daeguensis TAD1.</title>
        <authorList>
            <person name="Yang Y."/>
            <person name="Huang S."/>
            <person name="Lin E."/>
        </authorList>
    </citation>
    <scope>NUCLEOTIDE SEQUENCE [LARGE SCALE GENOMIC DNA]</scope>
    <source>
        <strain evidence="7 8">TAD1</strain>
    </source>
</reference>
<dbReference type="GO" id="GO:0000976">
    <property type="term" value="F:transcription cis-regulatory region binding"/>
    <property type="evidence" value="ECO:0007669"/>
    <property type="project" value="TreeGrafter"/>
</dbReference>
<dbReference type="PANTHER" id="PTHR30055:SF234">
    <property type="entry name" value="HTH-TYPE TRANSCRIPTIONAL REGULATOR BETI"/>
    <property type="match status" value="1"/>
</dbReference>
<name>A0AAC9JRW6_9HYPH</name>
<dbReference type="InterPro" id="IPR036271">
    <property type="entry name" value="Tet_transcr_reg_TetR-rel_C_sf"/>
</dbReference>
<dbReference type="SUPFAM" id="SSF48498">
    <property type="entry name" value="Tetracyclin repressor-like, C-terminal domain"/>
    <property type="match status" value="1"/>
</dbReference>